<evidence type="ECO:0000313" key="2">
    <source>
        <dbReference type="Proteomes" id="UP000647424"/>
    </source>
</evidence>
<dbReference type="Pfam" id="PF13814">
    <property type="entry name" value="Replic_Relax"/>
    <property type="match status" value="1"/>
</dbReference>
<dbReference type="AlphaFoldDB" id="A0A927IKQ8"/>
<proteinExistence type="predicted"/>
<sequence>MPEKKTTKGGTAAPVIEFQARDFELLRGLFESRLMTQEQATRLYFDGKTEAAKKRLQKLKALRLIAERERRVYHPAILYLTKRGFDCLATHGKLSDYPRLAWHQLEKRAQVSELTLGHEIDVVQVKAALAVALRATGRFAIAEFSTWPMLYQFKASKPRQAGHYSSGDMVVKPDGYLRLHEPVRLPDGSASDEYDEHLFFLEVDRSTESQETLALKAHGYRDYFQRGGLALRYGYKAEDYKSFAFRVLMVFRNAERRNNCAETLLRMNPPVLTQVWLATQEDVLRDPLGAVWMRPQDYRDATAGSAFDASRPVKGVYRRRPEREAWVAAKVAYRGLI</sequence>
<organism evidence="1 2">
    <name type="scientific">Limnohabitans radicicola</name>
    <dbReference type="NCBI Taxonomy" id="2771427"/>
    <lineage>
        <taxon>Bacteria</taxon>
        <taxon>Pseudomonadati</taxon>
        <taxon>Pseudomonadota</taxon>
        <taxon>Betaproteobacteria</taxon>
        <taxon>Burkholderiales</taxon>
        <taxon>Comamonadaceae</taxon>
        <taxon>Limnohabitans</taxon>
    </lineage>
</organism>
<name>A0A927IKQ8_9BURK</name>
<evidence type="ECO:0000313" key="1">
    <source>
        <dbReference type="EMBL" id="MBD8052009.1"/>
    </source>
</evidence>
<protein>
    <submittedName>
        <fullName evidence="1">Replication-relaxation family protein</fullName>
    </submittedName>
</protein>
<dbReference type="Proteomes" id="UP000647424">
    <property type="component" value="Unassembled WGS sequence"/>
</dbReference>
<keyword evidence="2" id="KW-1185">Reference proteome</keyword>
<accession>A0A927IKQ8</accession>
<reference evidence="1" key="1">
    <citation type="submission" date="2020-09" db="EMBL/GenBank/DDBJ databases">
        <title>Genome seq and assembly of Limnohabitants sp.</title>
        <authorList>
            <person name="Chhetri G."/>
        </authorList>
    </citation>
    <scope>NUCLEOTIDE SEQUENCE</scope>
    <source>
        <strain evidence="1">JUR4</strain>
    </source>
</reference>
<dbReference type="RefSeq" id="WP_191820499.1">
    <property type="nucleotide sequence ID" value="NZ_JACYFT010000007.1"/>
</dbReference>
<comment type="caution">
    <text evidence="1">The sequence shown here is derived from an EMBL/GenBank/DDBJ whole genome shotgun (WGS) entry which is preliminary data.</text>
</comment>
<gene>
    <name evidence="1" type="ORF">IC609_15840</name>
</gene>
<dbReference type="EMBL" id="JACYFT010000007">
    <property type="protein sequence ID" value="MBD8052009.1"/>
    <property type="molecule type" value="Genomic_DNA"/>
</dbReference>
<dbReference type="InterPro" id="IPR025855">
    <property type="entry name" value="Replic_Relax"/>
</dbReference>